<sequence>MGRNRGVESRLIITRDTKPVVLTDQATVCGDLLTSSGSREGSYNG</sequence>
<reference evidence="1 2" key="1">
    <citation type="submission" date="2019-12" db="EMBL/GenBank/DDBJ databases">
        <title>Genome sequencing and assembly of endphytes of Porphyra tenera.</title>
        <authorList>
            <person name="Park J.M."/>
            <person name="Shin R."/>
            <person name="Jo S.H."/>
        </authorList>
    </citation>
    <scope>NUCLEOTIDE SEQUENCE [LARGE SCALE GENOMIC DNA]</scope>
    <source>
        <strain evidence="1 2">GPM3</strain>
    </source>
</reference>
<organism evidence="1 2">
    <name type="scientific">Vreelandella titanicae</name>
    <dbReference type="NCBI Taxonomy" id="664683"/>
    <lineage>
        <taxon>Bacteria</taxon>
        <taxon>Pseudomonadati</taxon>
        <taxon>Pseudomonadota</taxon>
        <taxon>Gammaproteobacteria</taxon>
        <taxon>Oceanospirillales</taxon>
        <taxon>Halomonadaceae</taxon>
        <taxon>Vreelandella</taxon>
    </lineage>
</organism>
<dbReference type="Proteomes" id="UP000509761">
    <property type="component" value="Chromosome"/>
</dbReference>
<keyword evidence="2" id="KW-1185">Reference proteome</keyword>
<name>A0AAP9NN86_9GAMM</name>
<dbReference type="AlphaFoldDB" id="A0AAP9NN86"/>
<accession>A0AAP9NN86</accession>
<evidence type="ECO:0000313" key="1">
    <source>
        <dbReference type="EMBL" id="QKS25247.1"/>
    </source>
</evidence>
<protein>
    <submittedName>
        <fullName evidence="1">Uncharacterized protein</fullName>
    </submittedName>
</protein>
<gene>
    <name evidence="1" type="ORF">FX987_03043</name>
</gene>
<evidence type="ECO:0000313" key="2">
    <source>
        <dbReference type="Proteomes" id="UP000509761"/>
    </source>
</evidence>
<dbReference type="EMBL" id="CP054580">
    <property type="protein sequence ID" value="QKS25247.1"/>
    <property type="molecule type" value="Genomic_DNA"/>
</dbReference>
<proteinExistence type="predicted"/>